<dbReference type="InterPro" id="IPR027417">
    <property type="entry name" value="P-loop_NTPase"/>
</dbReference>
<evidence type="ECO:0000313" key="5">
    <source>
        <dbReference type="Proteomes" id="UP000738126"/>
    </source>
</evidence>
<name>A0ABS1E962_9GAMM</name>
<organism evidence="4 5">
    <name type="scientific">Halorhodospira neutriphila</name>
    <dbReference type="NCBI Taxonomy" id="168379"/>
    <lineage>
        <taxon>Bacteria</taxon>
        <taxon>Pseudomonadati</taxon>
        <taxon>Pseudomonadota</taxon>
        <taxon>Gammaproteobacteria</taxon>
        <taxon>Chromatiales</taxon>
        <taxon>Ectothiorhodospiraceae</taxon>
        <taxon>Halorhodospira</taxon>
    </lineage>
</organism>
<dbReference type="NCBIfam" id="TIGR01420">
    <property type="entry name" value="pilT_fam"/>
    <property type="match status" value="1"/>
</dbReference>
<feature type="domain" description="Bacterial type II secretion system protein E" evidence="3">
    <location>
        <begin position="70"/>
        <end position="282"/>
    </location>
</feature>
<accession>A0ABS1E962</accession>
<dbReference type="EMBL" id="NRSH01000120">
    <property type="protein sequence ID" value="MBK1727259.1"/>
    <property type="molecule type" value="Genomic_DNA"/>
</dbReference>
<dbReference type="Gene3D" id="3.30.450.90">
    <property type="match status" value="1"/>
</dbReference>
<protein>
    <submittedName>
        <fullName evidence="4">Type IV pili twitching motility protein PilT</fullName>
    </submittedName>
</protein>
<proteinExistence type="inferred from homology"/>
<evidence type="ECO:0000313" key="4">
    <source>
        <dbReference type="EMBL" id="MBK1727259.1"/>
    </source>
</evidence>
<dbReference type="Pfam" id="PF00437">
    <property type="entry name" value="T2SSE"/>
    <property type="match status" value="1"/>
</dbReference>
<dbReference type="Proteomes" id="UP000738126">
    <property type="component" value="Unassembled WGS sequence"/>
</dbReference>
<evidence type="ECO:0000256" key="2">
    <source>
        <dbReference type="SAM" id="MobiDB-lite"/>
    </source>
</evidence>
<dbReference type="SUPFAM" id="SSF52540">
    <property type="entry name" value="P-loop containing nucleoside triphosphate hydrolases"/>
    <property type="match status" value="1"/>
</dbReference>
<evidence type="ECO:0000259" key="3">
    <source>
        <dbReference type="Pfam" id="PF00437"/>
    </source>
</evidence>
<dbReference type="InterPro" id="IPR006321">
    <property type="entry name" value="PilT/PilU"/>
</dbReference>
<dbReference type="PANTHER" id="PTHR30486:SF12">
    <property type="entry name" value="TYPE IV PILUS ATPASE PILU"/>
    <property type="match status" value="1"/>
</dbReference>
<keyword evidence="5" id="KW-1185">Reference proteome</keyword>
<reference evidence="4 5" key="1">
    <citation type="journal article" date="2020" name="Microorganisms">
        <title>Osmotic Adaptation and Compatible Solute Biosynthesis of Phototrophic Bacteria as Revealed from Genome Analyses.</title>
        <authorList>
            <person name="Imhoff J.F."/>
            <person name="Rahn T."/>
            <person name="Kunzel S."/>
            <person name="Keller A."/>
            <person name="Neulinger S.C."/>
        </authorList>
    </citation>
    <scope>NUCLEOTIDE SEQUENCE [LARGE SCALE GENOMIC DNA]</scope>
    <source>
        <strain evidence="4 5">DSM 15116</strain>
    </source>
</reference>
<dbReference type="PANTHER" id="PTHR30486">
    <property type="entry name" value="TWITCHING MOTILITY PROTEIN PILT"/>
    <property type="match status" value="1"/>
</dbReference>
<dbReference type="InterPro" id="IPR001482">
    <property type="entry name" value="T2SS/T4SS_dom"/>
</dbReference>
<dbReference type="InterPro" id="IPR050921">
    <property type="entry name" value="T4SS_GSP_E_ATPase"/>
</dbReference>
<sequence>MAAEEIQGLLEALSHRRGSDLFVTVGAAPAVKVDGAWVPLADAPLDAAGAEALVHAAMNAEQREAFEREQEANFAIATDDGARFRVSAFYQRGRPAMVVRRIETAIPELAALNLPPVVHDLALAKRGLILFVGGTGTGKSTSLAAMLGERNAAAPGHILTVEDPVEFVHPHRQCLVTQREVGVDTASFEQALRNALRQAPDVVLIGEVRSREIMDYAVAFAETGHLTLATLHANNANQALDRIVNFFPSDRREQLLMDLSLNLRAIVAQQLIPTADGQGRVAALEVLLGTPIVQDKIRKGEVDALKEIMARTEEQGMQTFDRHLYRLYRDGWITYEDALAHADSANEVRLMAKFGESGEDGGDRRPPSAPDLSLADQ</sequence>
<gene>
    <name evidence="4" type="ORF">CKO13_09560</name>
</gene>
<evidence type="ECO:0000256" key="1">
    <source>
        <dbReference type="ARBA" id="ARBA00006611"/>
    </source>
</evidence>
<comment type="similarity">
    <text evidence="1">Belongs to the GSP E family.</text>
</comment>
<dbReference type="Gene3D" id="3.40.50.300">
    <property type="entry name" value="P-loop containing nucleotide triphosphate hydrolases"/>
    <property type="match status" value="1"/>
</dbReference>
<dbReference type="RefSeq" id="WP_200260173.1">
    <property type="nucleotide sequence ID" value="NZ_NRSH01000120.1"/>
</dbReference>
<dbReference type="CDD" id="cd01131">
    <property type="entry name" value="PilT"/>
    <property type="match status" value="1"/>
</dbReference>
<feature type="region of interest" description="Disordered" evidence="2">
    <location>
        <begin position="355"/>
        <end position="377"/>
    </location>
</feature>
<comment type="caution">
    <text evidence="4">The sequence shown here is derived from an EMBL/GenBank/DDBJ whole genome shotgun (WGS) entry which is preliminary data.</text>
</comment>